<proteinExistence type="inferred from homology"/>
<dbReference type="PANTHER" id="PTHR20842">
    <property type="entry name" value="PROTEASE S51 ALPHA-ASPARTYL DIPEPTIDASE"/>
    <property type="match status" value="1"/>
</dbReference>
<dbReference type="Gene3D" id="3.40.50.880">
    <property type="match status" value="1"/>
</dbReference>
<dbReference type="GO" id="GO:0008236">
    <property type="term" value="F:serine-type peptidase activity"/>
    <property type="evidence" value="ECO:0007669"/>
    <property type="project" value="UniProtKB-KW"/>
</dbReference>
<evidence type="ECO:0000313" key="5">
    <source>
        <dbReference type="EMBL" id="KST63008.1"/>
    </source>
</evidence>
<keyword evidence="6" id="KW-1185">Reference proteome</keyword>
<dbReference type="InterPro" id="IPR005320">
    <property type="entry name" value="Peptidase_S51"/>
</dbReference>
<dbReference type="EMBL" id="LMTZ01000146">
    <property type="protein sequence ID" value="KST63008.1"/>
    <property type="molecule type" value="Genomic_DNA"/>
</dbReference>
<dbReference type="CDD" id="cd03146">
    <property type="entry name" value="GAT1_Peptidase_E"/>
    <property type="match status" value="1"/>
</dbReference>
<sequence length="240" mass="26730">MTTNNLSRQIVAMGGGGFSMEPGNPRLDKYILEVSNQKTSKICFLPTASGDSDKYIVKFYSAFSRQQCKPSHLSLFQPHTADLRSFLLEQDIIYVGGGNTKNLMALWKEWGLDRILREAWEEGVILTGLSAGSICWFEEGLTDSIPGLITVLPCLGLIKGSNCPHYDSEPERRPAYHNLRAQGLVSDGYATDDGVGLHFIDDTLHKVVSSRPQAKAYKLEKINGEIRETVLEPIYLSQYI</sequence>
<evidence type="ECO:0000256" key="1">
    <source>
        <dbReference type="ARBA" id="ARBA00006534"/>
    </source>
</evidence>
<dbReference type="GO" id="GO:0006508">
    <property type="term" value="P:proteolysis"/>
    <property type="evidence" value="ECO:0007669"/>
    <property type="project" value="UniProtKB-KW"/>
</dbReference>
<comment type="similarity">
    <text evidence="1">Belongs to the peptidase S51 family.</text>
</comment>
<keyword evidence="4" id="KW-0720">Serine protease</keyword>
<name>A0A0V7ZEL6_9CYAN</name>
<evidence type="ECO:0000256" key="4">
    <source>
        <dbReference type="ARBA" id="ARBA00022825"/>
    </source>
</evidence>
<organism evidence="5 6">
    <name type="scientific">Mastigocoleus testarum BC008</name>
    <dbReference type="NCBI Taxonomy" id="371196"/>
    <lineage>
        <taxon>Bacteria</taxon>
        <taxon>Bacillati</taxon>
        <taxon>Cyanobacteriota</taxon>
        <taxon>Cyanophyceae</taxon>
        <taxon>Nostocales</taxon>
        <taxon>Hapalosiphonaceae</taxon>
        <taxon>Mastigocoleus</taxon>
    </lineage>
</organism>
<protein>
    <submittedName>
        <fullName evidence="5">Peptidase</fullName>
    </submittedName>
</protein>
<reference evidence="5 6" key="1">
    <citation type="journal article" date="2015" name="Genome Announc.">
        <title>Draft Genome of the Euendolithic (true boring) Cyanobacterium Mastigocoleus testarum strain BC008.</title>
        <authorList>
            <person name="Guida B.S."/>
            <person name="Garcia-Pichel F."/>
        </authorList>
    </citation>
    <scope>NUCLEOTIDE SEQUENCE [LARGE SCALE GENOMIC DNA]</scope>
    <source>
        <strain evidence="5 6">BC008</strain>
    </source>
</reference>
<dbReference type="Pfam" id="PF03575">
    <property type="entry name" value="Peptidase_S51"/>
    <property type="match status" value="1"/>
</dbReference>
<dbReference type="AlphaFoldDB" id="A0A0V7ZEL6"/>
<keyword evidence="2" id="KW-0645">Protease</keyword>
<comment type="caution">
    <text evidence="5">The sequence shown here is derived from an EMBL/GenBank/DDBJ whole genome shotgun (WGS) entry which is preliminary data.</text>
</comment>
<dbReference type="InterPro" id="IPR029062">
    <property type="entry name" value="Class_I_gatase-like"/>
</dbReference>
<keyword evidence="3" id="KW-0378">Hydrolase</keyword>
<dbReference type="OrthoDB" id="9778515at2"/>
<gene>
    <name evidence="5" type="ORF">BC008_11895</name>
</gene>
<dbReference type="RefSeq" id="WP_036264851.1">
    <property type="nucleotide sequence ID" value="NZ_LMTZ01000146.1"/>
</dbReference>
<accession>A0A0V7ZEL6</accession>
<evidence type="ECO:0000256" key="3">
    <source>
        <dbReference type="ARBA" id="ARBA00022801"/>
    </source>
</evidence>
<dbReference type="PANTHER" id="PTHR20842:SF0">
    <property type="entry name" value="ALPHA-ASPARTYL DIPEPTIDASE"/>
    <property type="match status" value="1"/>
</dbReference>
<dbReference type="Proteomes" id="UP000053372">
    <property type="component" value="Unassembled WGS sequence"/>
</dbReference>
<evidence type="ECO:0000256" key="2">
    <source>
        <dbReference type="ARBA" id="ARBA00022670"/>
    </source>
</evidence>
<evidence type="ECO:0000313" key="6">
    <source>
        <dbReference type="Proteomes" id="UP000053372"/>
    </source>
</evidence>
<dbReference type="SUPFAM" id="SSF52317">
    <property type="entry name" value="Class I glutamine amidotransferase-like"/>
    <property type="match status" value="1"/>
</dbReference>